<evidence type="ECO:0000256" key="2">
    <source>
        <dbReference type="ARBA" id="ARBA00012175"/>
    </source>
</evidence>
<dbReference type="Pfam" id="PF01327">
    <property type="entry name" value="Pep_deformylase"/>
    <property type="match status" value="1"/>
</dbReference>
<dbReference type="EMBL" id="JAATIQ010000499">
    <property type="protein sequence ID" value="KAF4353617.1"/>
    <property type="molecule type" value="Genomic_DNA"/>
</dbReference>
<proteinExistence type="inferred from homology"/>
<comment type="caution">
    <text evidence="3">The sequence shown here is derived from an EMBL/GenBank/DDBJ whole genome shotgun (WGS) entry which is preliminary data.</text>
</comment>
<dbReference type="Proteomes" id="UP000583929">
    <property type="component" value="Unassembled WGS sequence"/>
</dbReference>
<name>A0A7J6E5D0_CANSA</name>
<gene>
    <name evidence="3" type="ORF">G4B88_009345</name>
</gene>
<comment type="similarity">
    <text evidence="1">Belongs to the polypeptide deformylase family.</text>
</comment>
<dbReference type="GO" id="GO:0042586">
    <property type="term" value="F:peptide deformylase activity"/>
    <property type="evidence" value="ECO:0007669"/>
    <property type="project" value="UniProtKB-EC"/>
</dbReference>
<dbReference type="InterPro" id="IPR023635">
    <property type="entry name" value="Peptide_deformylase"/>
</dbReference>
<reference evidence="3 4" key="1">
    <citation type="journal article" date="2020" name="bioRxiv">
        <title>Sequence and annotation of 42 cannabis genomes reveals extensive copy number variation in cannabinoid synthesis and pathogen resistance genes.</title>
        <authorList>
            <person name="Mckernan K.J."/>
            <person name="Helbert Y."/>
            <person name="Kane L.T."/>
            <person name="Ebling H."/>
            <person name="Zhang L."/>
            <person name="Liu B."/>
            <person name="Eaton Z."/>
            <person name="Mclaughlin S."/>
            <person name="Kingan S."/>
            <person name="Baybayan P."/>
            <person name="Concepcion G."/>
            <person name="Jordan M."/>
            <person name="Riva A."/>
            <person name="Barbazuk W."/>
            <person name="Harkins T."/>
        </authorList>
    </citation>
    <scope>NUCLEOTIDE SEQUENCE [LARGE SCALE GENOMIC DNA]</scope>
    <source>
        <strain evidence="4">cv. Jamaican Lion 4</strain>
        <tissue evidence="3">Leaf</tissue>
    </source>
</reference>
<evidence type="ECO:0000256" key="1">
    <source>
        <dbReference type="ARBA" id="ARBA00010759"/>
    </source>
</evidence>
<protein>
    <recommendedName>
        <fullName evidence="2">peptide deformylase</fullName>
        <ecNumber evidence="2">3.5.1.88</ecNumber>
    </recommendedName>
</protein>
<dbReference type="EC" id="3.5.1.88" evidence="2"/>
<sequence>MFANPFFFSIQPNGVILYSSNWRSYSRASPSIARARWLLGLGEKKKTSLPDIVNAGKPVLHEPAKEVEVREIGSDKLQNIIDDMVAAMRKAPRILRNTLAMHPRKRLKAQDRRPFDLLYH</sequence>
<evidence type="ECO:0000313" key="3">
    <source>
        <dbReference type="EMBL" id="KAF4353617.1"/>
    </source>
</evidence>
<organism evidence="3 4">
    <name type="scientific">Cannabis sativa</name>
    <name type="common">Hemp</name>
    <name type="synonym">Marijuana</name>
    <dbReference type="NCBI Taxonomy" id="3483"/>
    <lineage>
        <taxon>Eukaryota</taxon>
        <taxon>Viridiplantae</taxon>
        <taxon>Streptophyta</taxon>
        <taxon>Embryophyta</taxon>
        <taxon>Tracheophyta</taxon>
        <taxon>Spermatophyta</taxon>
        <taxon>Magnoliopsida</taxon>
        <taxon>eudicotyledons</taxon>
        <taxon>Gunneridae</taxon>
        <taxon>Pentapetalae</taxon>
        <taxon>rosids</taxon>
        <taxon>fabids</taxon>
        <taxon>Rosales</taxon>
        <taxon>Cannabaceae</taxon>
        <taxon>Cannabis</taxon>
    </lineage>
</organism>
<dbReference type="Gene3D" id="3.90.45.10">
    <property type="entry name" value="Peptide deformylase"/>
    <property type="match status" value="1"/>
</dbReference>
<evidence type="ECO:0000313" key="4">
    <source>
        <dbReference type="Proteomes" id="UP000583929"/>
    </source>
</evidence>
<dbReference type="AlphaFoldDB" id="A0A7J6E5D0"/>
<accession>A0A7J6E5D0</accession>
<keyword evidence="4" id="KW-1185">Reference proteome</keyword>
<dbReference type="SUPFAM" id="SSF56420">
    <property type="entry name" value="Peptide deformylase"/>
    <property type="match status" value="1"/>
</dbReference>
<dbReference type="InterPro" id="IPR036821">
    <property type="entry name" value="Peptide_deformylase_sf"/>
</dbReference>